<evidence type="ECO:0000313" key="2">
    <source>
        <dbReference type="Proteomes" id="UP001217325"/>
    </source>
</evidence>
<dbReference type="Proteomes" id="UP001217325">
    <property type="component" value="Unassembled WGS sequence"/>
</dbReference>
<protein>
    <submittedName>
        <fullName evidence="1">Uncharacterized protein</fullName>
    </submittedName>
</protein>
<reference evidence="1" key="1">
    <citation type="submission" date="2023-02" db="EMBL/GenBank/DDBJ databases">
        <title>A novel hydrolase synthesized by Rhodococcus erythropolis HQ is responsible for the detoxification of Zearalenone.</title>
        <authorList>
            <person name="Hu J."/>
            <person name="Xu J."/>
        </authorList>
    </citation>
    <scope>NUCLEOTIDE SEQUENCE</scope>
    <source>
        <strain evidence="1">HQ</strain>
    </source>
</reference>
<dbReference type="RefSeq" id="WP_275232900.1">
    <property type="nucleotide sequence ID" value="NZ_JARDXE010000028.1"/>
</dbReference>
<comment type="caution">
    <text evidence="1">The sequence shown here is derived from an EMBL/GenBank/DDBJ whole genome shotgun (WGS) entry which is preliminary data.</text>
</comment>
<gene>
    <name evidence="1" type="ORF">PXH69_31385</name>
</gene>
<organism evidence="1 2">
    <name type="scientific">Rhodococcus qingshengii</name>
    <dbReference type="NCBI Taxonomy" id="334542"/>
    <lineage>
        <taxon>Bacteria</taxon>
        <taxon>Bacillati</taxon>
        <taxon>Actinomycetota</taxon>
        <taxon>Actinomycetes</taxon>
        <taxon>Mycobacteriales</taxon>
        <taxon>Nocardiaceae</taxon>
        <taxon>Rhodococcus</taxon>
        <taxon>Rhodococcus erythropolis group</taxon>
    </lineage>
</organism>
<dbReference type="EMBL" id="JARDXE010000028">
    <property type="protein sequence ID" value="MDE8649481.1"/>
    <property type="molecule type" value="Genomic_DNA"/>
</dbReference>
<accession>A0AAW6LTG7</accession>
<dbReference type="AlphaFoldDB" id="A0AAW6LTG7"/>
<name>A0AAW6LTG7_RHOSG</name>
<evidence type="ECO:0000313" key="1">
    <source>
        <dbReference type="EMBL" id="MDE8649481.1"/>
    </source>
</evidence>
<sequence>MTIDHKGTVWVIGDGVQSIPAESMQWPDDLDVAALLDESRRQ</sequence>
<proteinExistence type="predicted"/>